<evidence type="ECO:0000313" key="6">
    <source>
        <dbReference type="Proteomes" id="UP000281028"/>
    </source>
</evidence>
<dbReference type="InterPro" id="IPR036942">
    <property type="entry name" value="Beta-barrel_TonB_sf"/>
</dbReference>
<feature type="domain" description="Outer membrane protein beta-barrel" evidence="4">
    <location>
        <begin position="383"/>
        <end position="797"/>
    </location>
</feature>
<dbReference type="SUPFAM" id="SSF49464">
    <property type="entry name" value="Carboxypeptidase regulatory domain-like"/>
    <property type="match status" value="1"/>
</dbReference>
<keyword evidence="6" id="KW-1185">Reference proteome</keyword>
<sequence>MKAIFKAFTLTMSVLSAALSSQAQSGPKVNGQITQAGNKPVEFATVTLLKAKDSSLVKGAVADISGKYEFDNIKQGQYLVAAAAMGMSKAYSKPFSVNGVAYTVPALSLEAASKNLKGVDVTARKPFVEQKADKMIVNVENSITAAGGTAMEVLEKSPTINVDKDGNISMKGKNGVVIMIDGKPTNMSSQDVVELLRSMPSSNVEQIELIANPSAKYDAAGNAGIINLKLKKNKNYGTNGNVTVSASQGHRTRYNGGLNLNHRNEKFNLFGSYNYYHREQVNPLTVYRSFNDNKGDRRVYDQQNDISQRSDYHAAKAGLDYFIAKGHTIGVMADLAFRDRSNPAHAVTTIGNGAIIDSILNTRTENPSSWKRGAYNLNYRGILDSTGRELNIDLDYARNSDRQSSGINAFTTDALGKRFLSSDTSRSNQPATVEIKTAKIDYTHPLKNNARLEAGAKVSFVTTDNDARFDSLRSNNWIPDENRSNHFIYKENINAAYVNFNKQYKKWNVQLGLRGEYTHITGTSESQKAGKTNVIKNDSSYFNLFPSAAVTYELNKNNTLGVTYSRRIQRPSYEDLNPFEFYLDRYTKQSGNPGLKPQYSNNFELTHTFKQFLITSIGYSHTKDMMTRLLEADVDKATGDTSLIRYKYMNVAKSDNFNLNVSVPIPVTKWWNTFNTISVSHNIFETMVNNNLVQLSATGFFGRTQHTFTLTKDLTAEAVFFYVSPQIAEEGLFRMKSMCGLDLGAQYKVMKGKGSVKLNITDVFNTNYFRGSFDNAGRYTAISSRWDARQVRLTFNYRFGNTNVKAARSRKTGLEAEQDRVKQSQ</sequence>
<comment type="subcellular location">
    <subcellularLocation>
        <location evidence="1">Cell outer membrane</location>
    </subcellularLocation>
</comment>
<evidence type="ECO:0000256" key="3">
    <source>
        <dbReference type="ARBA" id="ARBA00023237"/>
    </source>
</evidence>
<dbReference type="Gene3D" id="2.170.130.10">
    <property type="entry name" value="TonB-dependent receptor, plug domain"/>
    <property type="match status" value="1"/>
</dbReference>
<name>A0A433WP38_9BACT</name>
<keyword evidence="2" id="KW-0472">Membrane</keyword>
<dbReference type="PANTHER" id="PTHR40980:SF4">
    <property type="entry name" value="TONB-DEPENDENT RECEPTOR-LIKE BETA-BARREL DOMAIN-CONTAINING PROTEIN"/>
    <property type="match status" value="1"/>
</dbReference>
<accession>A0A433WP38</accession>
<dbReference type="InterPro" id="IPR041700">
    <property type="entry name" value="OMP_b-brl_3"/>
</dbReference>
<dbReference type="InterPro" id="IPR037066">
    <property type="entry name" value="Plug_dom_sf"/>
</dbReference>
<dbReference type="PANTHER" id="PTHR40980">
    <property type="entry name" value="PLUG DOMAIN-CONTAINING PROTEIN"/>
    <property type="match status" value="1"/>
</dbReference>
<evidence type="ECO:0000259" key="4">
    <source>
        <dbReference type="Pfam" id="PF14905"/>
    </source>
</evidence>
<dbReference type="AlphaFoldDB" id="A0A433WP38"/>
<keyword evidence="3" id="KW-0998">Cell outer membrane</keyword>
<dbReference type="Proteomes" id="UP000281028">
    <property type="component" value="Unassembled WGS sequence"/>
</dbReference>
<dbReference type="SUPFAM" id="SSF56935">
    <property type="entry name" value="Porins"/>
    <property type="match status" value="1"/>
</dbReference>
<protein>
    <submittedName>
        <fullName evidence="5">TonB-dependent receptor</fullName>
    </submittedName>
</protein>
<reference evidence="5" key="1">
    <citation type="submission" date="2020-05" db="EMBL/GenBank/DDBJ databases">
        <title>Chitinophaga laudate sp. nov., isolated from a tropical peat swamp.</title>
        <authorList>
            <person name="Goh C.B.S."/>
            <person name="Lee M.S."/>
            <person name="Parimannan S."/>
            <person name="Pasbakhsh P."/>
            <person name="Yule C.M."/>
            <person name="Rajandas H."/>
            <person name="Loke S."/>
            <person name="Croft L."/>
            <person name="Tan J.B.L."/>
        </authorList>
    </citation>
    <scope>NUCLEOTIDE SEQUENCE</scope>
    <source>
        <strain evidence="5">Mgbs1</strain>
    </source>
</reference>
<evidence type="ECO:0000256" key="1">
    <source>
        <dbReference type="ARBA" id="ARBA00004442"/>
    </source>
</evidence>
<dbReference type="GO" id="GO:0009279">
    <property type="term" value="C:cell outer membrane"/>
    <property type="evidence" value="ECO:0007669"/>
    <property type="project" value="UniProtKB-SubCell"/>
</dbReference>
<gene>
    <name evidence="5" type="ORF">ECE50_030085</name>
</gene>
<keyword evidence="5" id="KW-0675">Receptor</keyword>
<evidence type="ECO:0000313" key="5">
    <source>
        <dbReference type="EMBL" id="NSL91111.1"/>
    </source>
</evidence>
<dbReference type="InterPro" id="IPR008969">
    <property type="entry name" value="CarboxyPept-like_regulatory"/>
</dbReference>
<evidence type="ECO:0000256" key="2">
    <source>
        <dbReference type="ARBA" id="ARBA00023136"/>
    </source>
</evidence>
<dbReference type="Gene3D" id="2.60.40.10">
    <property type="entry name" value="Immunoglobulins"/>
    <property type="match status" value="1"/>
</dbReference>
<dbReference type="Gene3D" id="2.40.170.20">
    <property type="entry name" value="TonB-dependent receptor, beta-barrel domain"/>
    <property type="match status" value="1"/>
</dbReference>
<dbReference type="Pfam" id="PF14905">
    <property type="entry name" value="OMP_b-brl_3"/>
    <property type="match status" value="1"/>
</dbReference>
<dbReference type="EMBL" id="RIAR02000001">
    <property type="protein sequence ID" value="NSL91111.1"/>
    <property type="molecule type" value="Genomic_DNA"/>
</dbReference>
<comment type="caution">
    <text evidence="5">The sequence shown here is derived from an EMBL/GenBank/DDBJ whole genome shotgun (WGS) entry which is preliminary data.</text>
</comment>
<dbReference type="Pfam" id="PF13620">
    <property type="entry name" value="CarboxypepD_reg"/>
    <property type="match status" value="1"/>
</dbReference>
<dbReference type="OrthoDB" id="905812at2"/>
<proteinExistence type="predicted"/>
<dbReference type="InterPro" id="IPR013783">
    <property type="entry name" value="Ig-like_fold"/>
</dbReference>
<organism evidence="5 6">
    <name type="scientific">Chitinophaga solisilvae</name>
    <dbReference type="NCBI Taxonomy" id="1233460"/>
    <lineage>
        <taxon>Bacteria</taxon>
        <taxon>Pseudomonadati</taxon>
        <taxon>Bacteroidota</taxon>
        <taxon>Chitinophagia</taxon>
        <taxon>Chitinophagales</taxon>
        <taxon>Chitinophagaceae</taxon>
        <taxon>Chitinophaga</taxon>
    </lineage>
</organism>